<sequence>MAKSGQLIKEEKLSRVLLQADA</sequence>
<keyword evidence="2" id="KW-1185">Reference proteome</keyword>
<name>A0A1R3IFB5_COCAP</name>
<dbReference type="Proteomes" id="UP000188268">
    <property type="component" value="Unassembled WGS sequence"/>
</dbReference>
<organism evidence="1 2">
    <name type="scientific">Corchorus capsularis</name>
    <name type="common">Jute</name>
    <dbReference type="NCBI Taxonomy" id="210143"/>
    <lineage>
        <taxon>Eukaryota</taxon>
        <taxon>Viridiplantae</taxon>
        <taxon>Streptophyta</taxon>
        <taxon>Embryophyta</taxon>
        <taxon>Tracheophyta</taxon>
        <taxon>Spermatophyta</taxon>
        <taxon>Magnoliopsida</taxon>
        <taxon>eudicotyledons</taxon>
        <taxon>Gunneridae</taxon>
        <taxon>Pentapetalae</taxon>
        <taxon>rosids</taxon>
        <taxon>malvids</taxon>
        <taxon>Malvales</taxon>
        <taxon>Malvaceae</taxon>
        <taxon>Grewioideae</taxon>
        <taxon>Apeibeae</taxon>
        <taxon>Corchorus</taxon>
    </lineage>
</organism>
<comment type="caution">
    <text evidence="1">The sequence shown here is derived from an EMBL/GenBank/DDBJ whole genome shotgun (WGS) entry which is preliminary data.</text>
</comment>
<evidence type="ECO:0000313" key="1">
    <source>
        <dbReference type="EMBL" id="OMO81282.1"/>
    </source>
</evidence>
<evidence type="ECO:0000313" key="2">
    <source>
        <dbReference type="Proteomes" id="UP000188268"/>
    </source>
</evidence>
<dbReference type="Gramene" id="OMO81282">
    <property type="protein sequence ID" value="OMO81282"/>
    <property type="gene ID" value="CCACVL1_12510"/>
</dbReference>
<protein>
    <submittedName>
        <fullName evidence="1">Uncharacterized protein</fullName>
    </submittedName>
</protein>
<proteinExistence type="predicted"/>
<dbReference type="EMBL" id="AWWV01010199">
    <property type="protein sequence ID" value="OMO81282.1"/>
    <property type="molecule type" value="Genomic_DNA"/>
</dbReference>
<accession>A0A1R3IFB5</accession>
<gene>
    <name evidence="1" type="ORF">CCACVL1_12510</name>
</gene>
<reference evidence="1 2" key="1">
    <citation type="submission" date="2013-09" db="EMBL/GenBank/DDBJ databases">
        <title>Corchorus capsularis genome sequencing.</title>
        <authorList>
            <person name="Alam M."/>
            <person name="Haque M.S."/>
            <person name="Islam M.S."/>
            <person name="Emdad E.M."/>
            <person name="Islam M.M."/>
            <person name="Ahmed B."/>
            <person name="Halim A."/>
            <person name="Hossen Q.M.M."/>
            <person name="Hossain M.Z."/>
            <person name="Ahmed R."/>
            <person name="Khan M.M."/>
            <person name="Islam R."/>
            <person name="Rashid M.M."/>
            <person name="Khan S.A."/>
            <person name="Rahman M.S."/>
            <person name="Alam M."/>
        </authorList>
    </citation>
    <scope>NUCLEOTIDE SEQUENCE [LARGE SCALE GENOMIC DNA]</scope>
    <source>
        <strain evidence="2">cv. CVL-1</strain>
        <tissue evidence="1">Whole seedling</tissue>
    </source>
</reference>
<dbReference type="AlphaFoldDB" id="A0A1R3IFB5"/>